<feature type="coiled-coil region" evidence="4">
    <location>
        <begin position="100"/>
        <end position="127"/>
    </location>
</feature>
<gene>
    <name evidence="7" type="ORF">SAMN05216218_106194</name>
</gene>
<keyword evidence="1 3" id="KW-0807">Transducer</keyword>
<dbReference type="PRINTS" id="PR00260">
    <property type="entry name" value="CHEMTRNSDUCR"/>
</dbReference>
<proteinExistence type="inferred from homology"/>
<dbReference type="OrthoDB" id="8523at2157"/>
<dbReference type="Gene3D" id="1.10.287.950">
    <property type="entry name" value="Methyl-accepting chemotaxis protein"/>
    <property type="match status" value="1"/>
</dbReference>
<dbReference type="GO" id="GO:0007165">
    <property type="term" value="P:signal transduction"/>
    <property type="evidence" value="ECO:0007669"/>
    <property type="project" value="UniProtKB-KW"/>
</dbReference>
<sequence>MTGRATDIADPERRALVNARGALKVVRTASVSVDDGLGDIDDRMATQAEEMRSVLADVSDLSATIEEMAASSQEIDERTTRAAEAASEGRAAAGAAMERMESVRETGVAATEEMQRLQQRIDSIESALGNIDDIAEQTNILALNASIEAARTDGDGDGFAVVADEIKGLAAESQQLSDDIATTLTEVREATDATVSSLDEAVDEITASARQIERAADSLADVAETVETTSEDVAAMSATTDEQARVSESVADRCERAAERTDAIEEKLATIREARTEQTAMLGEISEAIGDAVPPLAPDTVETVPTGIPELDERVDGLVRGGRIVLRYDVGSVADLVAGLCSAALATGLAVSLTPPPGLDEATLAESLERQPRTALESDRLFVLDAFDDWRSRRNVFDLSSSSLSTVNERTVRRRDAPLLVVGNVAAEIRTLGEQRAREARYENDAGVFDARDTVLNVVDDGTVDDTFGAFYAGAADQVFELSRSAGERRLQVRTSPTGGDGATVSLTGLDSVRP</sequence>
<dbReference type="InterPro" id="IPR004090">
    <property type="entry name" value="Chemotax_Me-accpt_rcpt"/>
</dbReference>
<evidence type="ECO:0000313" key="7">
    <source>
        <dbReference type="EMBL" id="SDF45494.1"/>
    </source>
</evidence>
<feature type="domain" description="Methyl-accepting transducer" evidence="6">
    <location>
        <begin position="22"/>
        <end position="258"/>
    </location>
</feature>
<accession>A0A1G7L833</accession>
<dbReference type="PROSITE" id="PS50111">
    <property type="entry name" value="CHEMOTAXIS_TRANSDUC_2"/>
    <property type="match status" value="1"/>
</dbReference>
<keyword evidence="4" id="KW-0175">Coiled coil</keyword>
<dbReference type="PANTHER" id="PTHR32089:SF112">
    <property type="entry name" value="LYSOZYME-LIKE PROTEIN-RELATED"/>
    <property type="match status" value="1"/>
</dbReference>
<dbReference type="InterPro" id="IPR004089">
    <property type="entry name" value="MCPsignal_dom"/>
</dbReference>
<comment type="similarity">
    <text evidence="2">Belongs to the methyl-accepting chemotaxis (MCP) protein family.</text>
</comment>
<dbReference type="RefSeq" id="WP_092691244.1">
    <property type="nucleotide sequence ID" value="NZ_FNBK01000006.1"/>
</dbReference>
<dbReference type="PANTHER" id="PTHR32089">
    <property type="entry name" value="METHYL-ACCEPTING CHEMOTAXIS PROTEIN MCPB"/>
    <property type="match status" value="1"/>
</dbReference>
<dbReference type="SMART" id="SM00283">
    <property type="entry name" value="MA"/>
    <property type="match status" value="1"/>
</dbReference>
<evidence type="ECO:0000259" key="6">
    <source>
        <dbReference type="PROSITE" id="PS50111"/>
    </source>
</evidence>
<dbReference type="GO" id="GO:0006935">
    <property type="term" value="P:chemotaxis"/>
    <property type="evidence" value="ECO:0007669"/>
    <property type="project" value="InterPro"/>
</dbReference>
<dbReference type="CDD" id="cd11386">
    <property type="entry name" value="MCP_signal"/>
    <property type="match status" value="1"/>
</dbReference>
<evidence type="ECO:0000256" key="1">
    <source>
        <dbReference type="ARBA" id="ARBA00023224"/>
    </source>
</evidence>
<evidence type="ECO:0000256" key="4">
    <source>
        <dbReference type="SAM" id="Coils"/>
    </source>
</evidence>
<dbReference type="SUPFAM" id="SSF58104">
    <property type="entry name" value="Methyl-accepting chemotaxis protein (MCP) signaling domain"/>
    <property type="match status" value="1"/>
</dbReference>
<dbReference type="Pfam" id="PF00015">
    <property type="entry name" value="MCPsignal"/>
    <property type="match status" value="1"/>
</dbReference>
<dbReference type="GO" id="GO:0004888">
    <property type="term" value="F:transmembrane signaling receptor activity"/>
    <property type="evidence" value="ECO:0007669"/>
    <property type="project" value="InterPro"/>
</dbReference>
<evidence type="ECO:0000256" key="5">
    <source>
        <dbReference type="SAM" id="MobiDB-lite"/>
    </source>
</evidence>
<keyword evidence="8" id="KW-1185">Reference proteome</keyword>
<dbReference type="GO" id="GO:0016020">
    <property type="term" value="C:membrane"/>
    <property type="evidence" value="ECO:0007669"/>
    <property type="project" value="InterPro"/>
</dbReference>
<evidence type="ECO:0000313" key="8">
    <source>
        <dbReference type="Proteomes" id="UP000199076"/>
    </source>
</evidence>
<reference evidence="8" key="1">
    <citation type="submission" date="2016-10" db="EMBL/GenBank/DDBJ databases">
        <authorList>
            <person name="Varghese N."/>
            <person name="Submissions S."/>
        </authorList>
    </citation>
    <scope>NUCLEOTIDE SEQUENCE [LARGE SCALE GENOMIC DNA]</scope>
    <source>
        <strain evidence="8">IBRC-M 10760</strain>
    </source>
</reference>
<protein>
    <submittedName>
        <fullName evidence="7">Methyl-accepting chemotaxis protein (MCP) signalling domain-containing protein</fullName>
    </submittedName>
</protein>
<name>A0A1G7L833_9EURY</name>
<organism evidence="7 8">
    <name type="scientific">Halorientalis regularis</name>
    <dbReference type="NCBI Taxonomy" id="660518"/>
    <lineage>
        <taxon>Archaea</taxon>
        <taxon>Methanobacteriati</taxon>
        <taxon>Methanobacteriota</taxon>
        <taxon>Stenosarchaea group</taxon>
        <taxon>Halobacteria</taxon>
        <taxon>Halobacteriales</taxon>
        <taxon>Haloarculaceae</taxon>
        <taxon>Halorientalis</taxon>
    </lineage>
</organism>
<dbReference type="Proteomes" id="UP000199076">
    <property type="component" value="Unassembled WGS sequence"/>
</dbReference>
<feature type="region of interest" description="Disordered" evidence="5">
    <location>
        <begin position="490"/>
        <end position="515"/>
    </location>
</feature>
<evidence type="ECO:0000256" key="2">
    <source>
        <dbReference type="ARBA" id="ARBA00029447"/>
    </source>
</evidence>
<dbReference type="STRING" id="660518.SAMN05216218_106194"/>
<dbReference type="AlphaFoldDB" id="A0A1G7L833"/>
<dbReference type="EMBL" id="FNBK01000006">
    <property type="protein sequence ID" value="SDF45494.1"/>
    <property type="molecule type" value="Genomic_DNA"/>
</dbReference>
<evidence type="ECO:0000256" key="3">
    <source>
        <dbReference type="PROSITE-ProRule" id="PRU00284"/>
    </source>
</evidence>